<comment type="caution">
    <text evidence="2">The sequence shown here is derived from an EMBL/GenBank/DDBJ whole genome shotgun (WGS) entry which is preliminary data.</text>
</comment>
<dbReference type="EMBL" id="AMRM01000001">
    <property type="protein sequence ID" value="EKF20780.1"/>
    <property type="molecule type" value="Genomic_DNA"/>
</dbReference>
<dbReference type="Gene3D" id="3.40.710.10">
    <property type="entry name" value="DD-peptidase/beta-lactamase superfamily"/>
    <property type="match status" value="1"/>
</dbReference>
<name>K2MJ99_9HYPH</name>
<sequence length="466" mass="50592">MMRRIYSGLKWLAALLVAVLLAGALWLYFAPPALIRLGSGFAAKTVCSNLFIAGRDPQVVLRDDVQAPGHPLLKLMRVRVDAADATVHAGLFGVFGEGLAVFRGATGCTSVPDGNVSAAEGRRFYLPPQEPLGVALWPEGLRIDVSQFPLVSEILDDERLTGPGMRAVVVVQDGRIIGERFGEGVVNYTQPLTGWSMTKTVTAALIGARVHAGRMSVEDDRLFPEWENDERANITVADLLGMESGLAFNEDYGDVTDVTRMLYLESDMAGFVAGMPLVDPIGAAFSYSSGTSVLLSRIWQASFSAPRDALAWPYEALFRPLGMDTAVLETDSRGTYVGSSNLFASARDWARFGQFLLQDGVWKGERILPEGWVAWMSTPTVASGGEYGRHVWLHGPRATTPAGTHPDAGFDLPQDAYWLLGHDGQTVTIIPSRRMVVVRMGLTPSKLGYKPQALVEALLKLPGRQE</sequence>
<dbReference type="PATRIC" id="fig|391937.3.peg.70"/>
<evidence type="ECO:0000259" key="1">
    <source>
        <dbReference type="Pfam" id="PF00144"/>
    </source>
</evidence>
<keyword evidence="3" id="KW-1185">Reference proteome</keyword>
<dbReference type="STRING" id="391937.NA2_00340"/>
<proteinExistence type="predicted"/>
<dbReference type="InterPro" id="IPR012338">
    <property type="entry name" value="Beta-lactam/transpept-like"/>
</dbReference>
<dbReference type="eggNOG" id="COG1680">
    <property type="taxonomic scope" value="Bacteria"/>
</dbReference>
<evidence type="ECO:0000313" key="2">
    <source>
        <dbReference type="EMBL" id="EKF20780.1"/>
    </source>
</evidence>
<reference evidence="2 3" key="1">
    <citation type="journal article" date="2012" name="J. Bacteriol.">
        <title>Genome Sequence of Nitratireductor pacificus Type Strain pht-3B.</title>
        <authorList>
            <person name="Lai Q."/>
            <person name="Li G."/>
            <person name="Shao Z."/>
        </authorList>
    </citation>
    <scope>NUCLEOTIDE SEQUENCE [LARGE SCALE GENOMIC DNA]</scope>
    <source>
        <strain evidence="3">pht-3B</strain>
    </source>
</reference>
<dbReference type="SUPFAM" id="SSF56601">
    <property type="entry name" value="beta-lactamase/transpeptidase-like"/>
    <property type="match status" value="1"/>
</dbReference>
<dbReference type="InterPro" id="IPR050789">
    <property type="entry name" value="Diverse_Enzym_Activities"/>
</dbReference>
<accession>K2MJ99</accession>
<dbReference type="Pfam" id="PF00144">
    <property type="entry name" value="Beta-lactamase"/>
    <property type="match status" value="1"/>
</dbReference>
<dbReference type="PANTHER" id="PTHR43283">
    <property type="entry name" value="BETA-LACTAMASE-RELATED"/>
    <property type="match status" value="1"/>
</dbReference>
<dbReference type="Proteomes" id="UP000006786">
    <property type="component" value="Unassembled WGS sequence"/>
</dbReference>
<evidence type="ECO:0000313" key="3">
    <source>
        <dbReference type="Proteomes" id="UP000006786"/>
    </source>
</evidence>
<protein>
    <submittedName>
        <fullName evidence="2">Beta-lactamase</fullName>
    </submittedName>
</protein>
<feature type="domain" description="Beta-lactamase-related" evidence="1">
    <location>
        <begin position="167"/>
        <end position="440"/>
    </location>
</feature>
<gene>
    <name evidence="2" type="ORF">NA2_00340</name>
</gene>
<dbReference type="InterPro" id="IPR001466">
    <property type="entry name" value="Beta-lactam-related"/>
</dbReference>
<dbReference type="AlphaFoldDB" id="K2MJ99"/>
<organism evidence="2 3">
    <name type="scientific">Nitratireductor pacificus pht-3B</name>
    <dbReference type="NCBI Taxonomy" id="391937"/>
    <lineage>
        <taxon>Bacteria</taxon>
        <taxon>Pseudomonadati</taxon>
        <taxon>Pseudomonadota</taxon>
        <taxon>Alphaproteobacteria</taxon>
        <taxon>Hyphomicrobiales</taxon>
        <taxon>Phyllobacteriaceae</taxon>
        <taxon>Nitratireductor</taxon>
    </lineage>
</organism>
<dbReference type="PANTHER" id="PTHR43283:SF7">
    <property type="entry name" value="BETA-LACTAMASE-RELATED DOMAIN-CONTAINING PROTEIN"/>
    <property type="match status" value="1"/>
</dbReference>